<accession>A0A4Y2GJP3</accession>
<dbReference type="InterPro" id="IPR001695">
    <property type="entry name" value="Lysyl_oxidase"/>
</dbReference>
<dbReference type="AlphaFoldDB" id="A0A4Y2GJP3"/>
<dbReference type="EMBL" id="BGPR01178182">
    <property type="protein sequence ID" value="GBM53813.1"/>
    <property type="molecule type" value="Genomic_DNA"/>
</dbReference>
<dbReference type="Proteomes" id="UP000499080">
    <property type="component" value="Unassembled WGS sequence"/>
</dbReference>
<feature type="non-terminal residue" evidence="1">
    <location>
        <position position="53"/>
    </location>
</feature>
<dbReference type="Pfam" id="PF01186">
    <property type="entry name" value="Lysyl_oxidase"/>
    <property type="match status" value="1"/>
</dbReference>
<evidence type="ECO:0000313" key="1">
    <source>
        <dbReference type="EMBL" id="GBM53813.1"/>
    </source>
</evidence>
<dbReference type="GO" id="GO:0005507">
    <property type="term" value="F:copper ion binding"/>
    <property type="evidence" value="ECO:0007669"/>
    <property type="project" value="InterPro"/>
</dbReference>
<proteinExistence type="predicted"/>
<name>A0A4Y2GJP3_ARAVE</name>
<dbReference type="EMBL" id="BGPR01178250">
    <property type="protein sequence ID" value="GBM54031.1"/>
    <property type="molecule type" value="Genomic_DNA"/>
</dbReference>
<gene>
    <name evidence="1" type="ORF">AVEN_148965_1</name>
    <name evidence="2" type="ORF">AVEN_244482_1</name>
</gene>
<organism evidence="1 3">
    <name type="scientific">Araneus ventricosus</name>
    <name type="common">Orbweaver spider</name>
    <name type="synonym">Epeira ventricosa</name>
    <dbReference type="NCBI Taxonomy" id="182803"/>
    <lineage>
        <taxon>Eukaryota</taxon>
        <taxon>Metazoa</taxon>
        <taxon>Ecdysozoa</taxon>
        <taxon>Arthropoda</taxon>
        <taxon>Chelicerata</taxon>
        <taxon>Arachnida</taxon>
        <taxon>Araneae</taxon>
        <taxon>Araneomorphae</taxon>
        <taxon>Entelegynae</taxon>
        <taxon>Araneoidea</taxon>
        <taxon>Araneidae</taxon>
        <taxon>Araneus</taxon>
    </lineage>
</organism>
<evidence type="ECO:0000313" key="2">
    <source>
        <dbReference type="EMBL" id="GBM54031.1"/>
    </source>
</evidence>
<evidence type="ECO:0000313" key="3">
    <source>
        <dbReference type="Proteomes" id="UP000499080"/>
    </source>
</evidence>
<keyword evidence="3" id="KW-1185">Reference proteome</keyword>
<reference evidence="1 3" key="1">
    <citation type="journal article" date="2019" name="Sci. Rep.">
        <title>Orb-weaving spider Araneus ventricosus genome elucidates the spidroin gene catalogue.</title>
        <authorList>
            <person name="Kono N."/>
            <person name="Nakamura H."/>
            <person name="Ohtoshi R."/>
            <person name="Moran D.A.P."/>
            <person name="Shinohara A."/>
            <person name="Yoshida Y."/>
            <person name="Fujiwara M."/>
            <person name="Mori M."/>
            <person name="Tomita M."/>
            <person name="Arakawa K."/>
        </authorList>
    </citation>
    <scope>NUCLEOTIDE SEQUENCE [LARGE SCALE GENOMIC DNA]</scope>
</reference>
<protein>
    <submittedName>
        <fullName evidence="1">Uncharacterized protein</fullName>
    </submittedName>
</protein>
<sequence>MLKSSFLPALPDLVVDEKEIERTSYIDNIPMANLQCAMEENCLSSTAYDRTRP</sequence>
<dbReference type="GO" id="GO:0016641">
    <property type="term" value="F:oxidoreductase activity, acting on the CH-NH2 group of donors, oxygen as acceptor"/>
    <property type="evidence" value="ECO:0007669"/>
    <property type="project" value="InterPro"/>
</dbReference>
<comment type="caution">
    <text evidence="1">The sequence shown here is derived from an EMBL/GenBank/DDBJ whole genome shotgun (WGS) entry which is preliminary data.</text>
</comment>
<dbReference type="OrthoDB" id="547291at2759"/>